<gene>
    <name evidence="1" type="ORF">DFJ75_1701</name>
</gene>
<reference evidence="1 2" key="1">
    <citation type="submission" date="2018-10" db="EMBL/GenBank/DDBJ databases">
        <title>Sequencing the genomes of 1000 actinobacteria strains.</title>
        <authorList>
            <person name="Klenk H.-P."/>
        </authorList>
    </citation>
    <scope>NUCLEOTIDE SEQUENCE [LARGE SCALE GENOMIC DNA]</scope>
    <source>
        <strain evidence="1 2">DSM 44343</strain>
    </source>
</reference>
<dbReference type="OrthoDB" id="4419617at2"/>
<dbReference type="EMBL" id="RBKV01000001">
    <property type="protein sequence ID" value="RKR94896.1"/>
    <property type="molecule type" value="Genomic_DNA"/>
</dbReference>
<dbReference type="Proteomes" id="UP000274762">
    <property type="component" value="Unassembled WGS sequence"/>
</dbReference>
<organism evidence="1 2">
    <name type="scientific">Williamsia marianensis</name>
    <dbReference type="NCBI Taxonomy" id="85044"/>
    <lineage>
        <taxon>Bacteria</taxon>
        <taxon>Bacillati</taxon>
        <taxon>Actinomycetota</taxon>
        <taxon>Actinomycetes</taxon>
        <taxon>Mycobacteriales</taxon>
        <taxon>Nocardiaceae</taxon>
        <taxon>Williamsia</taxon>
    </lineage>
</organism>
<name>A0A495K0Z4_WILMA</name>
<comment type="caution">
    <text evidence="1">The sequence shown here is derived from an EMBL/GenBank/DDBJ whole genome shotgun (WGS) entry which is preliminary data.</text>
</comment>
<sequence>MVRTRTLRDVELIKVGSWDISTGSWAVTAGDLESAVAAHHAGVLRKPPLKLGHIDDRFDGQPSFGHIDDVRVAEDGATLVGDLVVPEWLAASIPVHWPDRSVEALKNFEAADGTMWPLVLTGLALLGATAPGIDTLRQLHDPVAASRITLRPGAHPQPLTGTRDRAVLIAAARRRRTHRKV</sequence>
<evidence type="ECO:0000313" key="1">
    <source>
        <dbReference type="EMBL" id="RKR94896.1"/>
    </source>
</evidence>
<dbReference type="AlphaFoldDB" id="A0A495K0Z4"/>
<proteinExistence type="predicted"/>
<accession>A0A495K0Z4</accession>
<protein>
    <submittedName>
        <fullName evidence="1">Uncharacterized protein</fullName>
    </submittedName>
</protein>
<evidence type="ECO:0000313" key="2">
    <source>
        <dbReference type="Proteomes" id="UP000274762"/>
    </source>
</evidence>
<dbReference type="RefSeq" id="WP_062799694.1">
    <property type="nucleotide sequence ID" value="NZ_CBCRXS010000004.1"/>
</dbReference>